<evidence type="ECO:0000313" key="12">
    <source>
        <dbReference type="Proteomes" id="UP000595224"/>
    </source>
</evidence>
<dbReference type="InterPro" id="IPR001296">
    <property type="entry name" value="Glyco_trans_1"/>
</dbReference>
<dbReference type="PANTHER" id="PTHR45825">
    <property type="entry name" value="GRANULE-BOUND STARCH SYNTHASE 1, CHLOROPLASTIC/AMYLOPLASTIC"/>
    <property type="match status" value="1"/>
</dbReference>
<dbReference type="UniPathway" id="UPA00164"/>
<name>A0A7T3V3T6_9SPIR</name>
<proteinExistence type="inferred from homology"/>
<dbReference type="NCBIfam" id="TIGR02095">
    <property type="entry name" value="glgA"/>
    <property type="match status" value="1"/>
</dbReference>
<protein>
    <recommendedName>
        <fullName evidence="8">Glycogen synthase</fullName>
        <ecNumber evidence="8">2.4.1.21</ecNumber>
    </recommendedName>
    <alternativeName>
        <fullName evidence="8">Starch [bacterial glycogen] synthase</fullName>
    </alternativeName>
</protein>
<evidence type="ECO:0000259" key="9">
    <source>
        <dbReference type="Pfam" id="PF00534"/>
    </source>
</evidence>
<keyword evidence="6 8" id="KW-0808">Transferase</keyword>
<evidence type="ECO:0000256" key="7">
    <source>
        <dbReference type="ARBA" id="ARBA00023056"/>
    </source>
</evidence>
<dbReference type="KEGG" id="tper:IWA51_06340"/>
<evidence type="ECO:0000256" key="3">
    <source>
        <dbReference type="ARBA" id="ARBA00004964"/>
    </source>
</evidence>
<feature type="domain" description="Starch synthase catalytic" evidence="10">
    <location>
        <begin position="2"/>
        <end position="242"/>
    </location>
</feature>
<dbReference type="EC" id="2.4.1.21" evidence="8"/>
<dbReference type="Proteomes" id="UP000595224">
    <property type="component" value="Chromosome"/>
</dbReference>
<evidence type="ECO:0000256" key="1">
    <source>
        <dbReference type="ARBA" id="ARBA00001478"/>
    </source>
</evidence>
<gene>
    <name evidence="8 11" type="primary">glgA</name>
    <name evidence="11" type="ORF">IWA51_06340</name>
</gene>
<evidence type="ECO:0000256" key="2">
    <source>
        <dbReference type="ARBA" id="ARBA00002764"/>
    </source>
</evidence>
<sequence length="491" mass="54245">MKILMVSAEAVPFAKTGGLADMVSALAIQLSKMGHDVKIVMPRYYKIDRAKLQKLEGPMAISAGIQETWSAVYTTAMPGCESLKVYFIDHEACFGRDGVYGVAGETDFHDNPYRFAVLCHGAFQLCRKLGWFPDIIHAHDWSACLAPVLLKHVCRYCGFEKTASVLTIHNLGYQGQYSKDSFPALGIDWGLFYGASFEHNGGINFLQAGISSSDMITTVSPTYAREIQTPEGGFGMDGLLRERSAVVRGILNGADLTQWNPATDKKIPFRYSAKDMSGKAKCKAELQKKMGLPVREDVPVIGIVTRLAEQKGIAEIFAPGYGSMYDMCTKMDVQFAVLGSGESWCENEINVLQSKLPNMRAYIGYDDALSHLIEAGSDFFLMPSKYEPCGLNQIYSMLYGTLPIVRRTGGLADTVANYNENNADGTGFVFDNLTPRAVFDTVGWAVWAYYNKKQDIRKMQLRGMDTTFSWDSAANGYLEVYKEALSRGCGI</sequence>
<comment type="catalytic activity">
    <reaction evidence="1 8">
        <text>[(1-&gt;4)-alpha-D-glucosyl](n) + ADP-alpha-D-glucose = [(1-&gt;4)-alpha-D-glucosyl](n+1) + ADP + H(+)</text>
        <dbReference type="Rhea" id="RHEA:18189"/>
        <dbReference type="Rhea" id="RHEA-COMP:9584"/>
        <dbReference type="Rhea" id="RHEA-COMP:9587"/>
        <dbReference type="ChEBI" id="CHEBI:15378"/>
        <dbReference type="ChEBI" id="CHEBI:15444"/>
        <dbReference type="ChEBI" id="CHEBI:57498"/>
        <dbReference type="ChEBI" id="CHEBI:456216"/>
        <dbReference type="EC" id="2.4.1.21"/>
    </reaction>
</comment>
<dbReference type="GO" id="GO:0004373">
    <property type="term" value="F:alpha-1,4-glucan glucosyltransferase (UDP-glucose donor) activity"/>
    <property type="evidence" value="ECO:0007669"/>
    <property type="project" value="InterPro"/>
</dbReference>
<dbReference type="Pfam" id="PF08323">
    <property type="entry name" value="Glyco_transf_5"/>
    <property type="match status" value="1"/>
</dbReference>
<dbReference type="Gene3D" id="3.40.50.2000">
    <property type="entry name" value="Glycogen Phosphorylase B"/>
    <property type="match status" value="2"/>
</dbReference>
<dbReference type="SUPFAM" id="SSF53756">
    <property type="entry name" value="UDP-Glycosyltransferase/glycogen phosphorylase"/>
    <property type="match status" value="1"/>
</dbReference>
<dbReference type="GO" id="GO:0005829">
    <property type="term" value="C:cytosol"/>
    <property type="evidence" value="ECO:0007669"/>
    <property type="project" value="TreeGrafter"/>
</dbReference>
<evidence type="ECO:0000256" key="5">
    <source>
        <dbReference type="ARBA" id="ARBA00022676"/>
    </source>
</evidence>
<evidence type="ECO:0000256" key="6">
    <source>
        <dbReference type="ARBA" id="ARBA00022679"/>
    </source>
</evidence>
<organism evidence="11 12">
    <name type="scientific">Treponema peruense</name>
    <dbReference type="NCBI Taxonomy" id="2787628"/>
    <lineage>
        <taxon>Bacteria</taxon>
        <taxon>Pseudomonadati</taxon>
        <taxon>Spirochaetota</taxon>
        <taxon>Spirochaetia</taxon>
        <taxon>Spirochaetales</taxon>
        <taxon>Treponemataceae</taxon>
        <taxon>Treponema</taxon>
    </lineage>
</organism>
<comment type="function">
    <text evidence="2 8">Synthesizes alpha-1,4-glucan chains using ADP-glucose.</text>
</comment>
<feature type="domain" description="Glycosyl transferase family 1" evidence="9">
    <location>
        <begin position="293"/>
        <end position="437"/>
    </location>
</feature>
<reference evidence="11 12" key="1">
    <citation type="submission" date="2020-11" db="EMBL/GenBank/DDBJ databases">
        <title>Treponema Peruensis nv. sp., first commensal Treponema isolated from human feces.</title>
        <authorList>
            <person name="Belkhou C."/>
            <person name="Raes J."/>
        </authorList>
    </citation>
    <scope>NUCLEOTIDE SEQUENCE [LARGE SCALE GENOMIC DNA]</scope>
    <source>
        <strain evidence="11 12">RCC2812</strain>
    </source>
</reference>
<dbReference type="InterPro" id="IPR013534">
    <property type="entry name" value="Starch_synth_cat_dom"/>
</dbReference>
<dbReference type="GO" id="GO:0009011">
    <property type="term" value="F:alpha-1,4-glucan glucosyltransferase (ADP-glucose donor) activity"/>
    <property type="evidence" value="ECO:0007669"/>
    <property type="project" value="UniProtKB-UniRule"/>
</dbReference>
<dbReference type="RefSeq" id="WP_198441824.1">
    <property type="nucleotide sequence ID" value="NZ_CBCSHE010000003.1"/>
</dbReference>
<evidence type="ECO:0000313" key="11">
    <source>
        <dbReference type="EMBL" id="QPZ99906.1"/>
    </source>
</evidence>
<feature type="binding site" evidence="8">
    <location>
        <position position="15"/>
    </location>
    <ligand>
        <name>ADP-alpha-D-glucose</name>
        <dbReference type="ChEBI" id="CHEBI:57498"/>
    </ligand>
</feature>
<evidence type="ECO:0000259" key="10">
    <source>
        <dbReference type="Pfam" id="PF08323"/>
    </source>
</evidence>
<dbReference type="AlphaFoldDB" id="A0A7T3V3T6"/>
<dbReference type="EMBL" id="CP064936">
    <property type="protein sequence ID" value="QPZ99906.1"/>
    <property type="molecule type" value="Genomic_DNA"/>
</dbReference>
<comment type="pathway">
    <text evidence="3 8">Glycan biosynthesis; glycogen biosynthesis.</text>
</comment>
<evidence type="ECO:0000256" key="8">
    <source>
        <dbReference type="HAMAP-Rule" id="MF_00484"/>
    </source>
</evidence>
<keyword evidence="12" id="KW-1185">Reference proteome</keyword>
<keyword evidence="7 8" id="KW-0320">Glycogen biosynthesis</keyword>
<dbReference type="InterPro" id="IPR011835">
    <property type="entry name" value="GS/SS"/>
</dbReference>
<dbReference type="GO" id="GO:0005978">
    <property type="term" value="P:glycogen biosynthetic process"/>
    <property type="evidence" value="ECO:0007669"/>
    <property type="project" value="UniProtKB-UniRule"/>
</dbReference>
<dbReference type="PANTHER" id="PTHR45825:SF11">
    <property type="entry name" value="ALPHA AMYLASE DOMAIN-CONTAINING PROTEIN"/>
    <property type="match status" value="1"/>
</dbReference>
<dbReference type="HAMAP" id="MF_00484">
    <property type="entry name" value="Glycogen_synth"/>
    <property type="match status" value="1"/>
</dbReference>
<dbReference type="CDD" id="cd03791">
    <property type="entry name" value="GT5_Glycogen_synthase_DULL1-like"/>
    <property type="match status" value="1"/>
</dbReference>
<keyword evidence="5 8" id="KW-0328">Glycosyltransferase</keyword>
<comment type="similarity">
    <text evidence="4 8">Belongs to the glycosyltransferase 1 family. Bacterial/plant glycogen synthase subfamily.</text>
</comment>
<dbReference type="Pfam" id="PF00534">
    <property type="entry name" value="Glycos_transf_1"/>
    <property type="match status" value="1"/>
</dbReference>
<evidence type="ECO:0000256" key="4">
    <source>
        <dbReference type="ARBA" id="ARBA00010281"/>
    </source>
</evidence>
<dbReference type="NCBIfam" id="NF001899">
    <property type="entry name" value="PRK00654.1-2"/>
    <property type="match status" value="1"/>
</dbReference>
<accession>A0A7T3V3T6</accession>